<protein>
    <submittedName>
        <fullName evidence="1">Uncharacterized protein</fullName>
    </submittedName>
</protein>
<dbReference type="Proteomes" id="UP000652761">
    <property type="component" value="Unassembled WGS sequence"/>
</dbReference>
<feature type="non-terminal residue" evidence="1">
    <location>
        <position position="1"/>
    </location>
</feature>
<dbReference type="EMBL" id="NMUH01000119">
    <property type="protein sequence ID" value="MQL72087.1"/>
    <property type="molecule type" value="Genomic_DNA"/>
</dbReference>
<evidence type="ECO:0000313" key="2">
    <source>
        <dbReference type="Proteomes" id="UP000652761"/>
    </source>
</evidence>
<keyword evidence="2" id="KW-1185">Reference proteome</keyword>
<comment type="caution">
    <text evidence="1">The sequence shown here is derived from an EMBL/GenBank/DDBJ whole genome shotgun (WGS) entry which is preliminary data.</text>
</comment>
<dbReference type="AlphaFoldDB" id="A0A843TPZ7"/>
<proteinExistence type="predicted"/>
<evidence type="ECO:0000313" key="1">
    <source>
        <dbReference type="EMBL" id="MQL72087.1"/>
    </source>
</evidence>
<reference evidence="1" key="1">
    <citation type="submission" date="2017-07" db="EMBL/GenBank/DDBJ databases">
        <title>Taro Niue Genome Assembly and Annotation.</title>
        <authorList>
            <person name="Atibalentja N."/>
            <person name="Keating K."/>
            <person name="Fields C.J."/>
        </authorList>
    </citation>
    <scope>NUCLEOTIDE SEQUENCE</scope>
    <source>
        <strain evidence="1">Niue_2</strain>
        <tissue evidence="1">Leaf</tissue>
    </source>
</reference>
<feature type="non-terminal residue" evidence="1">
    <location>
        <position position="193"/>
    </location>
</feature>
<organism evidence="1 2">
    <name type="scientific">Colocasia esculenta</name>
    <name type="common">Wild taro</name>
    <name type="synonym">Arum esculentum</name>
    <dbReference type="NCBI Taxonomy" id="4460"/>
    <lineage>
        <taxon>Eukaryota</taxon>
        <taxon>Viridiplantae</taxon>
        <taxon>Streptophyta</taxon>
        <taxon>Embryophyta</taxon>
        <taxon>Tracheophyta</taxon>
        <taxon>Spermatophyta</taxon>
        <taxon>Magnoliopsida</taxon>
        <taxon>Liliopsida</taxon>
        <taxon>Araceae</taxon>
        <taxon>Aroideae</taxon>
        <taxon>Colocasieae</taxon>
        <taxon>Colocasia</taxon>
    </lineage>
</organism>
<accession>A0A843TPZ7</accession>
<name>A0A843TPZ7_COLES</name>
<gene>
    <name evidence="1" type="ORF">Taro_004423</name>
</gene>
<sequence>LLRYLTVPRLGVACHKSGPGERTPFHRSGVGPTPLGCTNGMSQASRSFLDISERFRSHPGERTPLHRSGVGPAPPGWTKDVNLQTISCHFLRHRDVSSTFRTAGVFLQFSGQQGYPCNFPWAGHMCNLIHMQKRFVLGGPLRNFTQVMPTWGLHIFLEGQTSSPKVGGFISQPKVLFQPKNQVLFFKALAPYL</sequence>